<reference evidence="2" key="1">
    <citation type="submission" date="2010-08" db="EMBL/GenBank/DDBJ databases">
        <authorList>
            <consortium name="Caenorhabditis japonica Sequencing Consortium"/>
            <person name="Wilson R.K."/>
        </authorList>
    </citation>
    <scope>NUCLEOTIDE SEQUENCE [LARGE SCALE GENOMIC DNA]</scope>
    <source>
        <strain evidence="2">DF5081</strain>
    </source>
</reference>
<protein>
    <submittedName>
        <fullName evidence="1">Uncharacterized protein</fullName>
    </submittedName>
</protein>
<sequence>MFLQQDISSSTDTAHNIFSDKEALDTSINHDSKRYDKDQLSRPAIFMDRRSGHTPWTPEHPFTSLQEMTRPVLNLQRIRS</sequence>
<evidence type="ECO:0000313" key="2">
    <source>
        <dbReference type="Proteomes" id="UP000005237"/>
    </source>
</evidence>
<dbReference type="AlphaFoldDB" id="A0A8R1ICX5"/>
<proteinExistence type="predicted"/>
<dbReference type="EnsemblMetazoa" id="CJA23567.1">
    <property type="protein sequence ID" value="CJA23567.1"/>
    <property type="gene ID" value="WBGene00179139"/>
</dbReference>
<accession>A0A8R1ICX5</accession>
<keyword evidence="2" id="KW-1185">Reference proteome</keyword>
<evidence type="ECO:0000313" key="1">
    <source>
        <dbReference type="EnsemblMetazoa" id="CJA23567.1"/>
    </source>
</evidence>
<reference evidence="1" key="2">
    <citation type="submission" date="2022-06" db="UniProtKB">
        <authorList>
            <consortium name="EnsemblMetazoa"/>
        </authorList>
    </citation>
    <scope>IDENTIFICATION</scope>
    <source>
        <strain evidence="1">DF5081</strain>
    </source>
</reference>
<dbReference type="Proteomes" id="UP000005237">
    <property type="component" value="Unassembled WGS sequence"/>
</dbReference>
<name>A0A8R1ICX5_CAEJA</name>
<organism evidence="1 2">
    <name type="scientific">Caenorhabditis japonica</name>
    <dbReference type="NCBI Taxonomy" id="281687"/>
    <lineage>
        <taxon>Eukaryota</taxon>
        <taxon>Metazoa</taxon>
        <taxon>Ecdysozoa</taxon>
        <taxon>Nematoda</taxon>
        <taxon>Chromadorea</taxon>
        <taxon>Rhabditida</taxon>
        <taxon>Rhabditina</taxon>
        <taxon>Rhabditomorpha</taxon>
        <taxon>Rhabditoidea</taxon>
        <taxon>Rhabditidae</taxon>
        <taxon>Peloderinae</taxon>
        <taxon>Caenorhabditis</taxon>
    </lineage>
</organism>